<accession>A0A9P8SZM7</accession>
<gene>
    <name evidence="1" type="ORF">OGATHE_005220</name>
</gene>
<reference evidence="1" key="1">
    <citation type="journal article" date="2021" name="Open Biol.">
        <title>Shared evolutionary footprints suggest mitochondrial oxidative damage underlies multiple complex I losses in fungi.</title>
        <authorList>
            <person name="Schikora-Tamarit M.A."/>
            <person name="Marcet-Houben M."/>
            <person name="Nosek J."/>
            <person name="Gabaldon T."/>
        </authorList>
    </citation>
    <scope>NUCLEOTIDE SEQUENCE</scope>
    <source>
        <strain evidence="1">NCAIM Y.01608</strain>
    </source>
</reference>
<proteinExistence type="predicted"/>
<keyword evidence="2" id="KW-1185">Reference proteome</keyword>
<sequence length="122" mass="12829">MRHHGQNSAVWGSDTKLTTVTGTESKSVCSFLEKLVELGSGTIVVEDRCSPTVTSSQDITVRESSTGSNTNKAVQGNFSGNDIGHVNVNGVKAGLLETPGHLLLAVDTLFSQNCHFRAVGQG</sequence>
<comment type="caution">
    <text evidence="1">The sequence shown here is derived from an EMBL/GenBank/DDBJ whole genome shotgun (WGS) entry which is preliminary data.</text>
</comment>
<dbReference type="AlphaFoldDB" id="A0A9P8SZM7"/>
<name>A0A9P8SZM7_9ASCO</name>
<dbReference type="EMBL" id="JAEUBD010001468">
    <property type="protein sequence ID" value="KAH3660888.1"/>
    <property type="molecule type" value="Genomic_DNA"/>
</dbReference>
<dbReference type="Proteomes" id="UP000788993">
    <property type="component" value="Unassembled WGS sequence"/>
</dbReference>
<reference evidence="1" key="2">
    <citation type="submission" date="2021-01" db="EMBL/GenBank/DDBJ databases">
        <authorList>
            <person name="Schikora-Tamarit M.A."/>
        </authorList>
    </citation>
    <scope>NUCLEOTIDE SEQUENCE</scope>
    <source>
        <strain evidence="1">NCAIM Y.01608</strain>
    </source>
</reference>
<evidence type="ECO:0000313" key="1">
    <source>
        <dbReference type="EMBL" id="KAH3660888.1"/>
    </source>
</evidence>
<protein>
    <submittedName>
        <fullName evidence="1">Uncharacterized protein</fullName>
    </submittedName>
</protein>
<evidence type="ECO:0000313" key="2">
    <source>
        <dbReference type="Proteomes" id="UP000788993"/>
    </source>
</evidence>
<organism evidence="1 2">
    <name type="scientific">Ogataea polymorpha</name>
    <dbReference type="NCBI Taxonomy" id="460523"/>
    <lineage>
        <taxon>Eukaryota</taxon>
        <taxon>Fungi</taxon>
        <taxon>Dikarya</taxon>
        <taxon>Ascomycota</taxon>
        <taxon>Saccharomycotina</taxon>
        <taxon>Pichiomycetes</taxon>
        <taxon>Pichiales</taxon>
        <taxon>Pichiaceae</taxon>
        <taxon>Ogataea</taxon>
    </lineage>
</organism>